<accession>A0ABS3MWR1</accession>
<protein>
    <recommendedName>
        <fullName evidence="3">GNAT family N-acetyltransferase</fullName>
    </recommendedName>
</protein>
<reference evidence="1 2" key="1">
    <citation type="submission" date="2021-03" db="EMBL/GenBank/DDBJ databases">
        <title>Whole genome sequence of Metabacillus bambusae BG109.</title>
        <authorList>
            <person name="Jeong J.W."/>
        </authorList>
    </citation>
    <scope>NUCLEOTIDE SEQUENCE [LARGE SCALE GENOMIC DNA]</scope>
    <source>
        <strain evidence="1 2">BG109</strain>
    </source>
</reference>
<dbReference type="RefSeq" id="WP_207974934.1">
    <property type="nucleotide sequence ID" value="NZ_JAGDEL010000001.1"/>
</dbReference>
<dbReference type="InterPro" id="IPR016181">
    <property type="entry name" value="Acyl_CoA_acyltransferase"/>
</dbReference>
<comment type="caution">
    <text evidence="1">The sequence shown here is derived from an EMBL/GenBank/DDBJ whole genome shotgun (WGS) entry which is preliminary data.</text>
</comment>
<organism evidence="1 2">
    <name type="scientific">Metabacillus bambusae</name>
    <dbReference type="NCBI Taxonomy" id="2795218"/>
    <lineage>
        <taxon>Bacteria</taxon>
        <taxon>Bacillati</taxon>
        <taxon>Bacillota</taxon>
        <taxon>Bacilli</taxon>
        <taxon>Bacillales</taxon>
        <taxon>Bacillaceae</taxon>
        <taxon>Metabacillus</taxon>
    </lineage>
</organism>
<dbReference type="SUPFAM" id="SSF55729">
    <property type="entry name" value="Acyl-CoA N-acyltransferases (Nat)"/>
    <property type="match status" value="1"/>
</dbReference>
<dbReference type="Proteomes" id="UP000663981">
    <property type="component" value="Unassembled WGS sequence"/>
</dbReference>
<keyword evidence="2" id="KW-1185">Reference proteome</keyword>
<dbReference type="EMBL" id="JAGDEL010000001">
    <property type="protein sequence ID" value="MBO1510266.1"/>
    <property type="molecule type" value="Genomic_DNA"/>
</dbReference>
<evidence type="ECO:0000313" key="1">
    <source>
        <dbReference type="EMBL" id="MBO1510266.1"/>
    </source>
</evidence>
<name>A0ABS3MWR1_9BACI</name>
<sequence length="376" mass="44307">MVKLYDAKNIDSIEWSTKKDGHLIRNYFETLMKDGVEKYIKNIETEIYLLEVDDILLPISLNQKEFNNSYVVSPYTHYISYAKEELWELGNKRLESFLSYVIEGIGFLLRKSNINKVVVVNNWLLSTNLYPSLTSDQIKKMTEFLTNQFPQYTILMRSINETLHNQMISSFNSEGYKRIMSRSIYLFDPKIPLTKNQRKALNQDNKLLQKFDYQIRDIHTGDYQNVKELYNQLYIDKYSINNPQFTEHYFKNTAINNTLQFKLVLKDAKVIGVIGYFVRDGVLTTPVLGYEIEREKEAGLYRVLSMLITKEIIDKNYMGHRSAGAGSFKRKRGSVQEIEYTYYYNKHLSLKSSLAWNCLKMIMDIVIEPLARKMRF</sequence>
<evidence type="ECO:0008006" key="3">
    <source>
        <dbReference type="Google" id="ProtNLM"/>
    </source>
</evidence>
<proteinExistence type="predicted"/>
<evidence type="ECO:0000313" key="2">
    <source>
        <dbReference type="Proteomes" id="UP000663981"/>
    </source>
</evidence>
<gene>
    <name evidence="1" type="ORF">I7822_00970</name>
</gene>